<dbReference type="AlphaFoldDB" id="A0A8E2F777"/>
<protein>
    <submittedName>
        <fullName evidence="2">Uncharacterized protein</fullName>
    </submittedName>
</protein>
<keyword evidence="3" id="KW-1185">Reference proteome</keyword>
<accession>A0A8E2F777</accession>
<name>A0A8E2F777_9PEZI</name>
<dbReference type="Proteomes" id="UP000250140">
    <property type="component" value="Unassembled WGS sequence"/>
</dbReference>
<evidence type="ECO:0000313" key="3">
    <source>
        <dbReference type="Proteomes" id="UP000250140"/>
    </source>
</evidence>
<evidence type="ECO:0000313" key="2">
    <source>
        <dbReference type="EMBL" id="OCL11815.1"/>
    </source>
</evidence>
<organism evidence="2 3">
    <name type="scientific">Glonium stellatum</name>
    <dbReference type="NCBI Taxonomy" id="574774"/>
    <lineage>
        <taxon>Eukaryota</taxon>
        <taxon>Fungi</taxon>
        <taxon>Dikarya</taxon>
        <taxon>Ascomycota</taxon>
        <taxon>Pezizomycotina</taxon>
        <taxon>Dothideomycetes</taxon>
        <taxon>Pleosporomycetidae</taxon>
        <taxon>Gloniales</taxon>
        <taxon>Gloniaceae</taxon>
        <taxon>Glonium</taxon>
    </lineage>
</organism>
<gene>
    <name evidence="2" type="ORF">AOQ84DRAFT_176515</name>
</gene>
<dbReference type="EMBL" id="KV748983">
    <property type="protein sequence ID" value="OCL11815.1"/>
    <property type="molecule type" value="Genomic_DNA"/>
</dbReference>
<sequence length="237" mass="26083">MVAWQHGDFAPIHEKEKVHLLPHLHLHVYSLYFYSTRLSQGKGPFYPLVAEKLVVPCSPSQPPPFFFYLLFFFTQPAKLARAAAAAAFGTHAAISLLAVAFSAARLSHVTWRLPVHTHADRVHAKGAGLAFLSYQATLNITSNRYTKPLCIKVQAVAAPTSLARPRCRSNSFTLHRPPGNPPFEANLPSSLSPTPRIRLTASSIPDGLPHFATGYFRPGEISTLHTAVPPIWLRSAH</sequence>
<reference evidence="2 3" key="1">
    <citation type="journal article" date="2016" name="Nat. Commun.">
        <title>Ectomycorrhizal ecology is imprinted in the genome of the dominant symbiotic fungus Cenococcum geophilum.</title>
        <authorList>
            <consortium name="DOE Joint Genome Institute"/>
            <person name="Peter M."/>
            <person name="Kohler A."/>
            <person name="Ohm R.A."/>
            <person name="Kuo A."/>
            <person name="Krutzmann J."/>
            <person name="Morin E."/>
            <person name="Arend M."/>
            <person name="Barry K.W."/>
            <person name="Binder M."/>
            <person name="Choi C."/>
            <person name="Clum A."/>
            <person name="Copeland A."/>
            <person name="Grisel N."/>
            <person name="Haridas S."/>
            <person name="Kipfer T."/>
            <person name="LaButti K."/>
            <person name="Lindquist E."/>
            <person name="Lipzen A."/>
            <person name="Maire R."/>
            <person name="Meier B."/>
            <person name="Mihaltcheva S."/>
            <person name="Molinier V."/>
            <person name="Murat C."/>
            <person name="Poggeler S."/>
            <person name="Quandt C.A."/>
            <person name="Sperisen C."/>
            <person name="Tritt A."/>
            <person name="Tisserant E."/>
            <person name="Crous P.W."/>
            <person name="Henrissat B."/>
            <person name="Nehls U."/>
            <person name="Egli S."/>
            <person name="Spatafora J.W."/>
            <person name="Grigoriev I.V."/>
            <person name="Martin F.M."/>
        </authorList>
    </citation>
    <scope>NUCLEOTIDE SEQUENCE [LARGE SCALE GENOMIC DNA]</scope>
    <source>
        <strain evidence="2 3">CBS 207.34</strain>
    </source>
</reference>
<evidence type="ECO:0000256" key="1">
    <source>
        <dbReference type="SAM" id="MobiDB-lite"/>
    </source>
</evidence>
<proteinExistence type="predicted"/>
<feature type="region of interest" description="Disordered" evidence="1">
    <location>
        <begin position="171"/>
        <end position="191"/>
    </location>
</feature>